<dbReference type="Pfam" id="PF19383">
    <property type="entry name" value="DUF5958"/>
    <property type="match status" value="1"/>
</dbReference>
<accession>A0ABW9J8N3</accession>
<evidence type="ECO:0000313" key="2">
    <source>
        <dbReference type="Proteomes" id="UP001517247"/>
    </source>
</evidence>
<keyword evidence="2" id="KW-1185">Reference proteome</keyword>
<comment type="caution">
    <text evidence="1">The sequence shown here is derived from an EMBL/GenBank/DDBJ whole genome shotgun (WGS) entry which is preliminary data.</text>
</comment>
<dbReference type="InterPro" id="IPR046002">
    <property type="entry name" value="DUF5958"/>
</dbReference>
<sequence length="53" mass="6302">MQLKNAFAKLQKLPDSERNKVIISLLWIFKQTDTERQNTECKMGCGHEWHNIE</sequence>
<dbReference type="RefSeq" id="WP_394348116.1">
    <property type="nucleotide sequence ID" value="NZ_SSHJ02000006.1"/>
</dbReference>
<proteinExistence type="predicted"/>
<gene>
    <name evidence="1" type="ORF">E6A44_011745</name>
</gene>
<dbReference type="Proteomes" id="UP001517247">
    <property type="component" value="Unassembled WGS sequence"/>
</dbReference>
<name>A0ABW9J8N3_9SPHI</name>
<reference evidence="1 2" key="1">
    <citation type="submission" date="2024-12" db="EMBL/GenBank/DDBJ databases">
        <authorList>
            <person name="Hu S."/>
        </authorList>
    </citation>
    <scope>NUCLEOTIDE SEQUENCE [LARGE SCALE GENOMIC DNA]</scope>
    <source>
        <strain evidence="1 2">THG-T11</strain>
    </source>
</reference>
<dbReference type="EMBL" id="SSHJ02000006">
    <property type="protein sequence ID" value="MFN0256252.1"/>
    <property type="molecule type" value="Genomic_DNA"/>
</dbReference>
<evidence type="ECO:0000313" key="1">
    <source>
        <dbReference type="EMBL" id="MFN0256252.1"/>
    </source>
</evidence>
<protein>
    <submittedName>
        <fullName evidence="1">DUF5958 family protein</fullName>
    </submittedName>
</protein>
<organism evidence="1 2">
    <name type="scientific">Pedobacter ureilyticus</name>
    <dbReference type="NCBI Taxonomy" id="1393051"/>
    <lineage>
        <taxon>Bacteria</taxon>
        <taxon>Pseudomonadati</taxon>
        <taxon>Bacteroidota</taxon>
        <taxon>Sphingobacteriia</taxon>
        <taxon>Sphingobacteriales</taxon>
        <taxon>Sphingobacteriaceae</taxon>
        <taxon>Pedobacter</taxon>
    </lineage>
</organism>